<dbReference type="Proteomes" id="UP000255087">
    <property type="component" value="Unassembled WGS sequence"/>
</dbReference>
<keyword evidence="1" id="KW-1133">Transmembrane helix</keyword>
<feature type="transmembrane region" description="Helical" evidence="1">
    <location>
        <begin position="68"/>
        <end position="86"/>
    </location>
</feature>
<proteinExistence type="predicted"/>
<sequence>MATIYFLLSILAMILNFIPLRKMLLSDEVYPHVYALIISCIPVLIHFYVLNFREIPFLNIDVSENDTIIYMSLVLGYLSAIPYIVARRMYT</sequence>
<keyword evidence="1" id="KW-0812">Transmembrane</keyword>
<feature type="transmembrane region" description="Helical" evidence="1">
    <location>
        <begin position="6"/>
        <end position="24"/>
    </location>
</feature>
<organism evidence="2 3">
    <name type="scientific">Yersinia pseudotuberculosis</name>
    <dbReference type="NCBI Taxonomy" id="633"/>
    <lineage>
        <taxon>Bacteria</taxon>
        <taxon>Pseudomonadati</taxon>
        <taxon>Pseudomonadota</taxon>
        <taxon>Gammaproteobacteria</taxon>
        <taxon>Enterobacterales</taxon>
        <taxon>Yersiniaceae</taxon>
        <taxon>Yersinia</taxon>
    </lineage>
</organism>
<gene>
    <name evidence="2" type="ORF">NCTC8580_03042</name>
</gene>
<evidence type="ECO:0000256" key="1">
    <source>
        <dbReference type="SAM" id="Phobius"/>
    </source>
</evidence>
<feature type="transmembrane region" description="Helical" evidence="1">
    <location>
        <begin position="31"/>
        <end position="48"/>
    </location>
</feature>
<protein>
    <submittedName>
        <fullName evidence="2">Uncharacterized protein</fullName>
    </submittedName>
</protein>
<evidence type="ECO:0000313" key="2">
    <source>
        <dbReference type="EMBL" id="SUP84451.1"/>
    </source>
</evidence>
<name>A0A380QAM8_YERPU</name>
<accession>A0A380QAM8</accession>
<dbReference type="EMBL" id="UHJC01000001">
    <property type="protein sequence ID" value="SUP84451.1"/>
    <property type="molecule type" value="Genomic_DNA"/>
</dbReference>
<dbReference type="AlphaFoldDB" id="A0A380QAM8"/>
<evidence type="ECO:0000313" key="3">
    <source>
        <dbReference type="Proteomes" id="UP000255087"/>
    </source>
</evidence>
<keyword evidence="1" id="KW-0472">Membrane</keyword>
<reference evidence="2 3" key="1">
    <citation type="submission" date="2018-06" db="EMBL/GenBank/DDBJ databases">
        <authorList>
            <consortium name="Pathogen Informatics"/>
            <person name="Doyle S."/>
        </authorList>
    </citation>
    <scope>NUCLEOTIDE SEQUENCE [LARGE SCALE GENOMIC DNA]</scope>
    <source>
        <strain evidence="2 3">NCTC8580</strain>
    </source>
</reference>